<proteinExistence type="predicted"/>
<evidence type="ECO:0000256" key="1">
    <source>
        <dbReference type="SAM" id="Phobius"/>
    </source>
</evidence>
<dbReference type="AlphaFoldDB" id="A0A0K2V597"/>
<dbReference type="EMBL" id="HACA01027955">
    <property type="protein sequence ID" value="CDW45316.1"/>
    <property type="molecule type" value="Transcribed_RNA"/>
</dbReference>
<sequence>MNVTFGGSPHNDTLWRHSNQNRPQDGINWTIYGPIIGISIFIVLLVIFLVIFLLFIKNKRKNEGNYNPRQTEILNKNKLPSPINMPNPERLI</sequence>
<keyword evidence="1" id="KW-0812">Transmembrane</keyword>
<reference evidence="2" key="1">
    <citation type="submission" date="2014-05" db="EMBL/GenBank/DDBJ databases">
        <authorList>
            <person name="Chronopoulou M."/>
        </authorList>
    </citation>
    <scope>NUCLEOTIDE SEQUENCE</scope>
    <source>
        <tissue evidence="2">Whole organism</tissue>
    </source>
</reference>
<organism evidence="2">
    <name type="scientific">Lepeophtheirus salmonis</name>
    <name type="common">Salmon louse</name>
    <name type="synonym">Caligus salmonis</name>
    <dbReference type="NCBI Taxonomy" id="72036"/>
    <lineage>
        <taxon>Eukaryota</taxon>
        <taxon>Metazoa</taxon>
        <taxon>Ecdysozoa</taxon>
        <taxon>Arthropoda</taxon>
        <taxon>Crustacea</taxon>
        <taxon>Multicrustacea</taxon>
        <taxon>Hexanauplia</taxon>
        <taxon>Copepoda</taxon>
        <taxon>Siphonostomatoida</taxon>
        <taxon>Caligidae</taxon>
        <taxon>Lepeophtheirus</taxon>
    </lineage>
</organism>
<keyword evidence="1" id="KW-0472">Membrane</keyword>
<accession>A0A0K2V597</accession>
<dbReference type="EMBL" id="HACA01027956">
    <property type="protein sequence ID" value="CDW45317.1"/>
    <property type="molecule type" value="Transcribed_RNA"/>
</dbReference>
<name>A0A0K2V597_LEPSM</name>
<protein>
    <submittedName>
        <fullName evidence="2">Uncharacterized protein</fullName>
    </submittedName>
</protein>
<evidence type="ECO:0000313" key="2">
    <source>
        <dbReference type="EMBL" id="CDW45317.1"/>
    </source>
</evidence>
<feature type="transmembrane region" description="Helical" evidence="1">
    <location>
        <begin position="31"/>
        <end position="56"/>
    </location>
</feature>
<keyword evidence="1" id="KW-1133">Transmembrane helix</keyword>